<dbReference type="PANTHER" id="PTHR31913:SF0">
    <property type="entry name" value="VACUOLAR IMPORT AND DEGRADATION PROTEIN 27"/>
    <property type="match status" value="1"/>
</dbReference>
<dbReference type="HOGENOM" id="CLU_353929_0_0_1"/>
<dbReference type="KEGG" id="gla:GL50803_0024126"/>
<dbReference type="GeneID" id="5700685"/>
<dbReference type="PANTHER" id="PTHR31913">
    <property type="entry name" value="VACUOLAR IMPORT AND DEGRADATION PROTEIN 27"/>
    <property type="match status" value="1"/>
</dbReference>
<dbReference type="InterPro" id="IPR013863">
    <property type="entry name" value="VID27_C"/>
</dbReference>
<dbReference type="EMBL" id="AACB03000002">
    <property type="protein sequence ID" value="KAE8304230.1"/>
    <property type="molecule type" value="Genomic_DNA"/>
</dbReference>
<dbReference type="VEuPathDB" id="GiardiaDB:GL50803_24126"/>
<evidence type="ECO:0000313" key="1">
    <source>
        <dbReference type="EMBL" id="KAE8304230.1"/>
    </source>
</evidence>
<gene>
    <name evidence="1" type="ORF">GL50803_0024126</name>
</gene>
<keyword evidence="2" id="KW-1185">Reference proteome</keyword>
<dbReference type="Proteomes" id="UP000001548">
    <property type="component" value="Unassembled WGS sequence"/>
</dbReference>
<reference evidence="1 2" key="1">
    <citation type="journal article" date="2007" name="Science">
        <title>Genomic minimalism in the early diverging intestinal parasite Giardia lamblia.</title>
        <authorList>
            <person name="Morrison H.G."/>
            <person name="McArthur A.G."/>
            <person name="Gillin F.D."/>
            <person name="Aley S.B."/>
            <person name="Adam R.D."/>
            <person name="Olsen G.J."/>
            <person name="Best A.A."/>
            <person name="Cande W.Z."/>
            <person name="Chen F."/>
            <person name="Cipriano M.J."/>
            <person name="Davids B.J."/>
            <person name="Dawson S.C."/>
            <person name="Elmendorf H.G."/>
            <person name="Hehl A.B."/>
            <person name="Holder M.E."/>
            <person name="Huse S.M."/>
            <person name="Kim U.U."/>
            <person name="Lasek-Nesselquist E."/>
            <person name="Manning G."/>
            <person name="Nigam A."/>
            <person name="Nixon J.E."/>
            <person name="Palm D."/>
            <person name="Passamaneck N.E."/>
            <person name="Prabhu A."/>
            <person name="Reich C.I."/>
            <person name="Reiner D.S."/>
            <person name="Samuelson J."/>
            <person name="Svard S.G."/>
            <person name="Sogin M.L."/>
        </authorList>
    </citation>
    <scope>NUCLEOTIDE SEQUENCE [LARGE SCALE GENOMIC DNA]</scope>
    <source>
        <strain evidence="1 2">WB C6</strain>
    </source>
</reference>
<dbReference type="SUPFAM" id="SSF101908">
    <property type="entry name" value="Putative isomerase YbhE"/>
    <property type="match status" value="1"/>
</dbReference>
<organism evidence="1 2">
    <name type="scientific">Giardia intestinalis (strain ATCC 50803 / WB clone C6)</name>
    <name type="common">Giardia lamblia</name>
    <dbReference type="NCBI Taxonomy" id="184922"/>
    <lineage>
        <taxon>Eukaryota</taxon>
        <taxon>Metamonada</taxon>
        <taxon>Diplomonadida</taxon>
        <taxon>Hexamitidae</taxon>
        <taxon>Giardiinae</taxon>
        <taxon>Giardia</taxon>
    </lineage>
</organism>
<sequence>MIKLNGYAFLSSQSSHTVSRLSGKSCAHVSLHTIPVYTVLSVSLEKTLHSELNLGTILLTFKSLEDSQLDIIACELSLFFRLSSLIPFCAVTHTLCLRLSSVISCEIECGSSLTDMEVLSYIHKRATQLLIDSRTPFILQGIRTNSVLKCINIPKSYKARVAYPFSDKRIMRLGTIGKMAFLDVDEIKRVIGNAHFTDILDNASHGARICLLIIIKDTGRFLVPLSSITAFSFFHRDRELTLLLPVRPKGKRHISMEPIVLVFKKLSTFIEFEERFCTNISASSPHSLYPSVSTPEVAFEETVIHQYTTKNSDTVVGSSYTLSPLGCLETKLPGSVYTTHRSVLSSRTGGEIDRFLTLKSEIGHIYNVDHSFSCSDVVFRANRNAPRSRNTCFTESGAYVAATMGRYLDLLCLKNINDSTDEKFSVTTCKLGASLFVPSKICFDYNFGSSGLLFVSNEQNRSKIDSSVLSSMFSSVLDVDSVILQEGMEHSVLGDYTECSNSHGLYGFDVATGRVSEHILLYNVAADRFLSPTDFCICKEGSIPTAVVGCNISPSDAIVAITHSSIQLIDRRLSGKTHLTGHSYTYKAVANLSVGCLSGKGNLVVATDTGDISFFHTMARAATSFGGFGLPIIGLCLTTDEDWLVATMPTMIAVYYLRGETSSVFKHNGLRLSERQQPRLLRLTQDLITVLLSATTQKPTSLQFSPATLSPNEELLVASVGEYAILWDFKQVCLGVTDYSNAVITRTSGEILGACLVTCGTIEGTEDEKESCPYLVTATASAIDVLRCRFPYTP</sequence>
<dbReference type="InterPro" id="IPR040458">
    <property type="entry name" value="Vid27"/>
</dbReference>
<accession>A8BDF3</accession>
<name>A8BDF3_GIAIC</name>
<protein>
    <submittedName>
        <fullName evidence="1">VID27 cytoplasmic protein</fullName>
    </submittedName>
</protein>
<comment type="caution">
    <text evidence="1">The sequence shown here is derived from an EMBL/GenBank/DDBJ whole genome shotgun (WGS) entry which is preliminary data.</text>
</comment>
<dbReference type="RefSeq" id="XP_001707778.1">
    <property type="nucleotide sequence ID" value="XM_001707726.1"/>
</dbReference>
<evidence type="ECO:0000313" key="2">
    <source>
        <dbReference type="Proteomes" id="UP000001548"/>
    </source>
</evidence>
<dbReference type="GO" id="GO:0005737">
    <property type="term" value="C:cytoplasm"/>
    <property type="evidence" value="ECO:0000318"/>
    <property type="project" value="GO_Central"/>
</dbReference>
<proteinExistence type="predicted"/>
<dbReference type="GO" id="GO:0005634">
    <property type="term" value="C:nucleus"/>
    <property type="evidence" value="ECO:0000318"/>
    <property type="project" value="GO_Central"/>
</dbReference>
<dbReference type="AlphaFoldDB" id="A8BDF3"/>
<dbReference type="OMA" id="MIAVYYL"/>
<dbReference type="Pfam" id="PF08553">
    <property type="entry name" value="VID27"/>
    <property type="match status" value="1"/>
</dbReference>